<accession>A0ABV8HE93</accession>
<sequence>MNSLNSNIVLKKLESIVASPTSIKNDTNNLIEKFSNRYNNIKSYDEIEKLIAKKIISNYSYYCAYTGGVTSLSSFIPGIGTAITVTGGISADYILCLKFQIEMIMSLAHLYKHDIETEETMRICYLLVGIGALTKAMEKGGNEIGNKAFIRLVKRHLTGATLQSTKKIFSIVGLKFTRKAVEKSAPLGIGCVLGFSINKSATLYLGNKANSFFRA</sequence>
<evidence type="ECO:0000313" key="2">
    <source>
        <dbReference type="Proteomes" id="UP001595793"/>
    </source>
</evidence>
<evidence type="ECO:0008006" key="3">
    <source>
        <dbReference type="Google" id="ProtNLM"/>
    </source>
</evidence>
<gene>
    <name evidence="1" type="ORF">ACFOS1_18175</name>
</gene>
<evidence type="ECO:0000313" key="1">
    <source>
        <dbReference type="EMBL" id="MFC4029352.1"/>
    </source>
</evidence>
<name>A0ABV8HE93_9FLAO</name>
<dbReference type="EMBL" id="JBHSAS010000032">
    <property type="protein sequence ID" value="MFC4029352.1"/>
    <property type="molecule type" value="Genomic_DNA"/>
</dbReference>
<keyword evidence="2" id="KW-1185">Reference proteome</keyword>
<dbReference type="RefSeq" id="WP_290233079.1">
    <property type="nucleotide sequence ID" value="NZ_JAUFPZ010000002.1"/>
</dbReference>
<organism evidence="1 2">
    <name type="scientific">Zunongwangia endophytica</name>
    <dbReference type="NCBI Taxonomy" id="1808945"/>
    <lineage>
        <taxon>Bacteria</taxon>
        <taxon>Pseudomonadati</taxon>
        <taxon>Bacteroidota</taxon>
        <taxon>Flavobacteriia</taxon>
        <taxon>Flavobacteriales</taxon>
        <taxon>Flavobacteriaceae</taxon>
        <taxon>Zunongwangia</taxon>
    </lineage>
</organism>
<proteinExistence type="predicted"/>
<reference evidence="2" key="1">
    <citation type="journal article" date="2019" name="Int. J. Syst. Evol. Microbiol.">
        <title>The Global Catalogue of Microorganisms (GCM) 10K type strain sequencing project: providing services to taxonomists for standard genome sequencing and annotation.</title>
        <authorList>
            <consortium name="The Broad Institute Genomics Platform"/>
            <consortium name="The Broad Institute Genome Sequencing Center for Infectious Disease"/>
            <person name="Wu L."/>
            <person name="Ma J."/>
        </authorList>
    </citation>
    <scope>NUCLEOTIDE SEQUENCE [LARGE SCALE GENOMIC DNA]</scope>
    <source>
        <strain evidence="2">CECT 9128</strain>
    </source>
</reference>
<comment type="caution">
    <text evidence="1">The sequence shown here is derived from an EMBL/GenBank/DDBJ whole genome shotgun (WGS) entry which is preliminary data.</text>
</comment>
<protein>
    <recommendedName>
        <fullName evidence="3">EcsC family protein</fullName>
    </recommendedName>
</protein>
<dbReference type="Proteomes" id="UP001595793">
    <property type="component" value="Unassembled WGS sequence"/>
</dbReference>